<keyword evidence="4" id="KW-1185">Reference proteome</keyword>
<dbReference type="GO" id="GO:0016758">
    <property type="term" value="F:hexosyltransferase activity"/>
    <property type="evidence" value="ECO:0007669"/>
    <property type="project" value="InterPro"/>
</dbReference>
<keyword evidence="1" id="KW-0472">Membrane</keyword>
<dbReference type="AlphaFoldDB" id="A0A4Q2M6L1"/>
<evidence type="ECO:0000313" key="3">
    <source>
        <dbReference type="EMBL" id="RXZ85893.1"/>
    </source>
</evidence>
<name>A0A4Q2M6L1_9MICO</name>
<dbReference type="Proteomes" id="UP000292686">
    <property type="component" value="Unassembled WGS sequence"/>
</dbReference>
<protein>
    <submittedName>
        <fullName evidence="3">Glycosyltransferase</fullName>
    </submittedName>
</protein>
<evidence type="ECO:0000313" key="4">
    <source>
        <dbReference type="Proteomes" id="UP000292686"/>
    </source>
</evidence>
<keyword evidence="3" id="KW-0808">Transferase</keyword>
<keyword evidence="1" id="KW-1133">Transmembrane helix</keyword>
<dbReference type="Gene3D" id="3.40.50.2000">
    <property type="entry name" value="Glycogen Phosphorylase B"/>
    <property type="match status" value="2"/>
</dbReference>
<dbReference type="EMBL" id="SDPM01000006">
    <property type="protein sequence ID" value="RXZ85893.1"/>
    <property type="molecule type" value="Genomic_DNA"/>
</dbReference>
<dbReference type="SUPFAM" id="SSF53756">
    <property type="entry name" value="UDP-Glycosyltransferase/glycogen phosphorylase"/>
    <property type="match status" value="1"/>
</dbReference>
<comment type="caution">
    <text evidence="3">The sequence shown here is derived from an EMBL/GenBank/DDBJ whole genome shotgun (WGS) entry which is preliminary data.</text>
</comment>
<reference evidence="3 4" key="1">
    <citation type="submission" date="2019-01" db="EMBL/GenBank/DDBJ databases">
        <title>Agromyces.</title>
        <authorList>
            <person name="Li J."/>
        </authorList>
    </citation>
    <scope>NUCLEOTIDE SEQUENCE [LARGE SCALE GENOMIC DNA]</scope>
    <source>
        <strain evidence="3 4">DSM 23870</strain>
    </source>
</reference>
<dbReference type="OrthoDB" id="555447at2"/>
<sequence>MEGDIVSSDARPSRKLLLAASTGGHLAQLARLAPYLGASDDSLWVTFRTPQSESLLAGKRVHYVPYIASRDFRRAIGAARQMRRLLDSESFEAAVSTGAALAVSVLPVAKSRGIETTYIESVSRVNGPSLSGRIIAATRSAELFTQHHGWADHRWQPHRSVLESFTSIEQSPVENPSLFVTLGTIKKYRFDSVVDQVLASGLADDRTVWQLGETYGRTDLPGRVFQQVSGADFEKYSLEADAVISHAGVGSLLALLELGIFPVLVTRRRVRNEHVDDHQLQIADLVNSLDIARAVDGPDLDAETIISASARSIVPSDMVNA</sequence>
<dbReference type="InterPro" id="IPR007235">
    <property type="entry name" value="Glyco_trans_28_C"/>
</dbReference>
<organism evidence="3 4">
    <name type="scientific">Agromyces atrinae</name>
    <dbReference type="NCBI Taxonomy" id="592376"/>
    <lineage>
        <taxon>Bacteria</taxon>
        <taxon>Bacillati</taxon>
        <taxon>Actinomycetota</taxon>
        <taxon>Actinomycetes</taxon>
        <taxon>Micrococcales</taxon>
        <taxon>Microbacteriaceae</taxon>
        <taxon>Agromyces</taxon>
    </lineage>
</organism>
<accession>A0A4Q2M6L1</accession>
<evidence type="ECO:0000259" key="2">
    <source>
        <dbReference type="Pfam" id="PF04101"/>
    </source>
</evidence>
<keyword evidence="1" id="KW-0812">Transmembrane</keyword>
<proteinExistence type="predicted"/>
<feature type="transmembrane region" description="Helical" evidence="1">
    <location>
        <begin position="243"/>
        <end position="265"/>
    </location>
</feature>
<feature type="domain" description="Glycosyl transferase family 28 C-terminal" evidence="2">
    <location>
        <begin position="234"/>
        <end position="292"/>
    </location>
</feature>
<dbReference type="Pfam" id="PF04101">
    <property type="entry name" value="Glyco_tran_28_C"/>
    <property type="match status" value="1"/>
</dbReference>
<gene>
    <name evidence="3" type="ORF">ESP50_11785</name>
</gene>
<evidence type="ECO:0000256" key="1">
    <source>
        <dbReference type="SAM" id="Phobius"/>
    </source>
</evidence>